<name>A0A1V2H5Q1_9PROT</name>
<protein>
    <recommendedName>
        <fullName evidence="4">Tripartite tricarboxylate transporter substrate binding protein</fullName>
    </recommendedName>
</protein>
<dbReference type="AlphaFoldDB" id="A0A1V2H5Q1"/>
<dbReference type="Pfam" id="PF03401">
    <property type="entry name" value="TctC"/>
    <property type="match status" value="1"/>
</dbReference>
<dbReference type="InterPro" id="IPR005064">
    <property type="entry name" value="BUG"/>
</dbReference>
<organism evidence="2 3">
    <name type="scientific">Teichococcus deserti</name>
    <dbReference type="NCBI Taxonomy" id="1817963"/>
    <lineage>
        <taxon>Bacteria</taxon>
        <taxon>Pseudomonadati</taxon>
        <taxon>Pseudomonadota</taxon>
        <taxon>Alphaproteobacteria</taxon>
        <taxon>Acetobacterales</taxon>
        <taxon>Roseomonadaceae</taxon>
        <taxon>Roseomonas</taxon>
    </lineage>
</organism>
<evidence type="ECO:0008006" key="4">
    <source>
        <dbReference type="Google" id="ProtNLM"/>
    </source>
</evidence>
<keyword evidence="3" id="KW-1185">Reference proteome</keyword>
<accession>A0A1V2H5Q1</accession>
<dbReference type="EMBL" id="MLCO01000082">
    <property type="protein sequence ID" value="ONG54708.1"/>
    <property type="molecule type" value="Genomic_DNA"/>
</dbReference>
<dbReference type="Proteomes" id="UP000188879">
    <property type="component" value="Unassembled WGS sequence"/>
</dbReference>
<sequence length="290" mass="28621">MVVAFAAGGAADRIARLLQPRLADFLGQPVLVENRGGGAGLLALQALAAAPPDGTTLLLDDASLLISSLLHAGGEPSPVQLAGLGAVAETPLILAVPAASGIADAAGFLGLARMAEAPLPYGSGGVGSVGHVAGALLAARQGLALDHVPYRGGGGIQRDLATGQLAAGFVGSASLGPMVEAGRILPLASSHPGGAGWRGALPGFDALGLQGIEALGWHGVFTAAEAPRDLRLTLTAALGAATADPELHRILGGFGARPLQPDAGHFSQHLAAAEDSLRGLVREAGLAPRA</sequence>
<reference evidence="2 3" key="1">
    <citation type="submission" date="2016-10" db="EMBL/GenBank/DDBJ databases">
        <title>Draft Genome sequence of Roseomonas sp. strain M3.</title>
        <authorList>
            <person name="Subhash Y."/>
            <person name="Lee S."/>
        </authorList>
    </citation>
    <scope>NUCLEOTIDE SEQUENCE [LARGE SCALE GENOMIC DNA]</scope>
    <source>
        <strain evidence="2 3">M3</strain>
    </source>
</reference>
<dbReference type="PANTHER" id="PTHR42928">
    <property type="entry name" value="TRICARBOXYLATE-BINDING PROTEIN"/>
    <property type="match status" value="1"/>
</dbReference>
<comment type="caution">
    <text evidence="2">The sequence shown here is derived from an EMBL/GenBank/DDBJ whole genome shotgun (WGS) entry which is preliminary data.</text>
</comment>
<evidence type="ECO:0000313" key="2">
    <source>
        <dbReference type="EMBL" id="ONG54708.1"/>
    </source>
</evidence>
<dbReference type="Gene3D" id="3.40.190.10">
    <property type="entry name" value="Periplasmic binding protein-like II"/>
    <property type="match status" value="1"/>
</dbReference>
<dbReference type="PANTHER" id="PTHR42928:SF5">
    <property type="entry name" value="BLR1237 PROTEIN"/>
    <property type="match status" value="1"/>
</dbReference>
<dbReference type="InterPro" id="IPR042100">
    <property type="entry name" value="Bug_dom1"/>
</dbReference>
<comment type="similarity">
    <text evidence="1">Belongs to the UPF0065 (bug) family.</text>
</comment>
<dbReference type="Gene3D" id="3.40.190.150">
    <property type="entry name" value="Bordetella uptake gene, domain 1"/>
    <property type="match status" value="1"/>
</dbReference>
<gene>
    <name evidence="2" type="ORF">BKE38_10170</name>
</gene>
<evidence type="ECO:0000256" key="1">
    <source>
        <dbReference type="ARBA" id="ARBA00006987"/>
    </source>
</evidence>
<proteinExistence type="inferred from homology"/>
<evidence type="ECO:0000313" key="3">
    <source>
        <dbReference type="Proteomes" id="UP000188879"/>
    </source>
</evidence>